<gene>
    <name evidence="4" type="ORF">G5S32_05840</name>
</gene>
<dbReference type="EMBL" id="CP049331">
    <property type="protein sequence ID" value="QIH41538.1"/>
    <property type="molecule type" value="Genomic_DNA"/>
</dbReference>
<dbReference type="Gene3D" id="1.25.40.10">
    <property type="entry name" value="Tetratricopeptide repeat domain"/>
    <property type="match status" value="1"/>
</dbReference>
<dbReference type="Pfam" id="PF08238">
    <property type="entry name" value="Sel1"/>
    <property type="match status" value="3"/>
</dbReference>
<feature type="transmembrane region" description="Helical" evidence="3">
    <location>
        <begin position="172"/>
        <end position="191"/>
    </location>
</feature>
<evidence type="ECO:0000256" key="3">
    <source>
        <dbReference type="SAM" id="Phobius"/>
    </source>
</evidence>
<dbReference type="AlphaFoldDB" id="A0A6G7CHM6"/>
<sequence length="312" mass="35723">MTELQQKANSNDPVAQYQLALNYQTGKGVPQNLSEAFYWFQLAADNNQPQAMFQLAKMYLQGHGTAVNLPEGIYWLTKLATQGDAKAQFELGELYQDLNDSPTPPAMAEIWFRSASELLPQAEQAYSKLLEDKFNQQRAKQVSAIQELDEEVRNQEEFLTLPSNLDFDKLNWAYVVILSSIALLLIVASIYQRQKKQRVDTDALDLLTEQQQLQQKLTESNAVIKKQKRQLETLYNELKKSQKTQMTTAQDQKYQLACALFGYLPNQVPDEKTIKVRYKQLSKIYHPDMKGSDDEMKRLNGALKTILNTVNS</sequence>
<keyword evidence="3" id="KW-1133">Transmembrane helix</keyword>
<dbReference type="PANTHER" id="PTHR11102:SF160">
    <property type="entry name" value="ERAD-ASSOCIATED E3 UBIQUITIN-PROTEIN LIGASE COMPONENT HRD3"/>
    <property type="match status" value="1"/>
</dbReference>
<dbReference type="InterPro" id="IPR050767">
    <property type="entry name" value="Sel1_AlgK"/>
</dbReference>
<reference evidence="4 5" key="1">
    <citation type="submission" date="2020-02" db="EMBL/GenBank/DDBJ databases">
        <title>A complete genome of a marine bacterium Vibrio sp. ZWAL4003 isolated from the mangrove sediment with the ability to degrade polysaccharides.</title>
        <authorList>
            <person name="Wu J."/>
            <person name="Qu W."/>
            <person name="Zeng R."/>
        </authorList>
    </citation>
    <scope>NUCLEOTIDE SEQUENCE [LARGE SCALE GENOMIC DNA]</scope>
    <source>
        <strain evidence="4 5">ZWAL4003</strain>
    </source>
</reference>
<dbReference type="InterPro" id="IPR036869">
    <property type="entry name" value="J_dom_sf"/>
</dbReference>
<dbReference type="InterPro" id="IPR006597">
    <property type="entry name" value="Sel1-like"/>
</dbReference>
<keyword evidence="1" id="KW-0143">Chaperone</keyword>
<dbReference type="InterPro" id="IPR011990">
    <property type="entry name" value="TPR-like_helical_dom_sf"/>
</dbReference>
<protein>
    <submittedName>
        <fullName evidence="4">J domain-containing protein</fullName>
    </submittedName>
</protein>
<dbReference type="SUPFAM" id="SSF81901">
    <property type="entry name" value="HCP-like"/>
    <property type="match status" value="1"/>
</dbReference>
<feature type="coiled-coil region" evidence="2">
    <location>
        <begin position="210"/>
        <end position="244"/>
    </location>
</feature>
<keyword evidence="3" id="KW-0472">Membrane</keyword>
<keyword evidence="5" id="KW-1185">Reference proteome</keyword>
<dbReference type="RefSeq" id="WP_165311133.1">
    <property type="nucleotide sequence ID" value="NZ_CP049331.1"/>
</dbReference>
<evidence type="ECO:0000313" key="4">
    <source>
        <dbReference type="EMBL" id="QIH41538.1"/>
    </source>
</evidence>
<evidence type="ECO:0000256" key="2">
    <source>
        <dbReference type="SAM" id="Coils"/>
    </source>
</evidence>
<organism evidence="4 5">
    <name type="scientific">Vibrio ziniensis</name>
    <dbReference type="NCBI Taxonomy" id="2711221"/>
    <lineage>
        <taxon>Bacteria</taxon>
        <taxon>Pseudomonadati</taxon>
        <taxon>Pseudomonadota</taxon>
        <taxon>Gammaproteobacteria</taxon>
        <taxon>Vibrionales</taxon>
        <taxon>Vibrionaceae</taxon>
        <taxon>Vibrio</taxon>
    </lineage>
</organism>
<keyword evidence="2" id="KW-0175">Coiled coil</keyword>
<dbReference type="SMART" id="SM00671">
    <property type="entry name" value="SEL1"/>
    <property type="match status" value="3"/>
</dbReference>
<name>A0A6G7CHM6_9VIBR</name>
<evidence type="ECO:0000256" key="1">
    <source>
        <dbReference type="ARBA" id="ARBA00023186"/>
    </source>
</evidence>
<dbReference type="KEGG" id="vzi:G5S32_05840"/>
<dbReference type="PANTHER" id="PTHR11102">
    <property type="entry name" value="SEL-1-LIKE PROTEIN"/>
    <property type="match status" value="1"/>
</dbReference>
<keyword evidence="3" id="KW-0812">Transmembrane</keyword>
<proteinExistence type="predicted"/>
<dbReference type="Proteomes" id="UP000503003">
    <property type="component" value="Chromosome 1"/>
</dbReference>
<dbReference type="Gene3D" id="1.10.287.110">
    <property type="entry name" value="DnaJ domain"/>
    <property type="match status" value="1"/>
</dbReference>
<dbReference type="SUPFAM" id="SSF46565">
    <property type="entry name" value="Chaperone J-domain"/>
    <property type="match status" value="1"/>
</dbReference>
<evidence type="ECO:0000313" key="5">
    <source>
        <dbReference type="Proteomes" id="UP000503003"/>
    </source>
</evidence>
<accession>A0A6G7CHM6</accession>